<evidence type="ECO:0000313" key="3">
    <source>
        <dbReference type="Proteomes" id="UP000054266"/>
    </source>
</evidence>
<gene>
    <name evidence="2" type="ORF">PV04_07141</name>
</gene>
<protein>
    <submittedName>
        <fullName evidence="2">Uncharacterized protein</fullName>
    </submittedName>
</protein>
<feature type="region of interest" description="Disordered" evidence="1">
    <location>
        <begin position="1"/>
        <end position="41"/>
    </location>
</feature>
<sequence length="88" mass="10115">MPRLPMTIFRNLPRSDSYRKLGPELHPSPNGTQNSESPPRHSHINFSYIFSANHPDFPPRETANALVDAYLERVRAHKWAFDFAIDGL</sequence>
<accession>A0A0D2FD63</accession>
<name>A0A0D2FD63_9EURO</name>
<keyword evidence="3" id="KW-1185">Reference proteome</keyword>
<dbReference type="AlphaFoldDB" id="A0A0D2FD63"/>
<proteinExistence type="predicted"/>
<evidence type="ECO:0000256" key="1">
    <source>
        <dbReference type="SAM" id="MobiDB-lite"/>
    </source>
</evidence>
<dbReference type="EMBL" id="KN846960">
    <property type="protein sequence ID" value="KIW64835.1"/>
    <property type="molecule type" value="Genomic_DNA"/>
</dbReference>
<organism evidence="2 3">
    <name type="scientific">Phialophora macrospora</name>
    <dbReference type="NCBI Taxonomy" id="1851006"/>
    <lineage>
        <taxon>Eukaryota</taxon>
        <taxon>Fungi</taxon>
        <taxon>Dikarya</taxon>
        <taxon>Ascomycota</taxon>
        <taxon>Pezizomycotina</taxon>
        <taxon>Eurotiomycetes</taxon>
        <taxon>Chaetothyriomycetidae</taxon>
        <taxon>Chaetothyriales</taxon>
        <taxon>Herpotrichiellaceae</taxon>
        <taxon>Phialophora</taxon>
    </lineage>
</organism>
<reference evidence="2 3" key="1">
    <citation type="submission" date="2015-01" db="EMBL/GenBank/DDBJ databases">
        <title>The Genome Sequence of Capronia semiimmersa CBS27337.</title>
        <authorList>
            <consortium name="The Broad Institute Genomics Platform"/>
            <person name="Cuomo C."/>
            <person name="de Hoog S."/>
            <person name="Gorbushina A."/>
            <person name="Stielow B."/>
            <person name="Teixiera M."/>
            <person name="Abouelleil A."/>
            <person name="Chapman S.B."/>
            <person name="Priest M."/>
            <person name="Young S.K."/>
            <person name="Wortman J."/>
            <person name="Nusbaum C."/>
            <person name="Birren B."/>
        </authorList>
    </citation>
    <scope>NUCLEOTIDE SEQUENCE [LARGE SCALE GENOMIC DNA]</scope>
    <source>
        <strain evidence="2 3">CBS 27337</strain>
    </source>
</reference>
<dbReference type="HOGENOM" id="CLU_2468839_0_0_1"/>
<dbReference type="Proteomes" id="UP000054266">
    <property type="component" value="Unassembled WGS sequence"/>
</dbReference>
<evidence type="ECO:0000313" key="2">
    <source>
        <dbReference type="EMBL" id="KIW64835.1"/>
    </source>
</evidence>